<dbReference type="GO" id="GO:0004300">
    <property type="term" value="F:enoyl-CoA hydratase activity"/>
    <property type="evidence" value="ECO:0007669"/>
    <property type="project" value="UniProtKB-EC"/>
</dbReference>
<dbReference type="InterPro" id="IPR029045">
    <property type="entry name" value="ClpP/crotonase-like_dom_sf"/>
</dbReference>
<dbReference type="EMBL" id="JBEPEK010000381">
    <property type="protein sequence ID" value="MER7184915.1"/>
    <property type="molecule type" value="Genomic_DNA"/>
</dbReference>
<reference evidence="1 2" key="1">
    <citation type="submission" date="2024-06" db="EMBL/GenBank/DDBJ databases">
        <title>The Natural Products Discovery Center: Release of the First 8490 Sequenced Strains for Exploring Actinobacteria Biosynthetic Diversity.</title>
        <authorList>
            <person name="Kalkreuter E."/>
            <person name="Kautsar S.A."/>
            <person name="Yang D."/>
            <person name="Bader C.D."/>
            <person name="Teijaro C.N."/>
            <person name="Fluegel L."/>
            <person name="Davis C.M."/>
            <person name="Simpson J.R."/>
            <person name="Lauterbach L."/>
            <person name="Steele A.D."/>
            <person name="Gui C."/>
            <person name="Meng S."/>
            <person name="Li G."/>
            <person name="Viehrig K."/>
            <person name="Ye F."/>
            <person name="Su P."/>
            <person name="Kiefer A.F."/>
            <person name="Nichols A."/>
            <person name="Cepeda A.J."/>
            <person name="Yan W."/>
            <person name="Fan B."/>
            <person name="Jiang Y."/>
            <person name="Adhikari A."/>
            <person name="Zheng C.-J."/>
            <person name="Schuster L."/>
            <person name="Cowan T.M."/>
            <person name="Smanski M.J."/>
            <person name="Chevrette M.G."/>
            <person name="De Carvalho L.P.S."/>
            <person name="Shen B."/>
        </authorList>
    </citation>
    <scope>NUCLEOTIDE SEQUENCE [LARGE SCALE GENOMIC DNA]</scope>
    <source>
        <strain evidence="1 2">NPDC000234</strain>
    </source>
</reference>
<evidence type="ECO:0000313" key="1">
    <source>
        <dbReference type="EMBL" id="MER7184915.1"/>
    </source>
</evidence>
<proteinExistence type="predicted"/>
<sequence>MGVSTSCPEKGIALVTVDHPPVNALPVHGWFALADAVRAAGRDPGT</sequence>
<organism evidence="1 2">
    <name type="scientific">Streptomyces hyaluromycini</name>
    <dbReference type="NCBI Taxonomy" id="1377993"/>
    <lineage>
        <taxon>Bacteria</taxon>
        <taxon>Bacillati</taxon>
        <taxon>Actinomycetota</taxon>
        <taxon>Actinomycetes</taxon>
        <taxon>Kitasatosporales</taxon>
        <taxon>Streptomycetaceae</taxon>
        <taxon>Streptomyces</taxon>
    </lineage>
</organism>
<dbReference type="SUPFAM" id="SSF52096">
    <property type="entry name" value="ClpP/crotonase"/>
    <property type="match status" value="1"/>
</dbReference>
<dbReference type="EC" id="4.2.1.17" evidence="1"/>
<name>A0ABV1X7B4_9ACTN</name>
<accession>A0ABV1X7B4</accession>
<comment type="caution">
    <text evidence="1">The sequence shown here is derived from an EMBL/GenBank/DDBJ whole genome shotgun (WGS) entry which is preliminary data.</text>
</comment>
<keyword evidence="2" id="KW-1185">Reference proteome</keyword>
<feature type="non-terminal residue" evidence="1">
    <location>
        <position position="46"/>
    </location>
</feature>
<gene>
    <name evidence="1" type="ORF">ABT404_36535</name>
</gene>
<evidence type="ECO:0000313" key="2">
    <source>
        <dbReference type="Proteomes" id="UP001474181"/>
    </source>
</evidence>
<keyword evidence="1" id="KW-0456">Lyase</keyword>
<dbReference type="Proteomes" id="UP001474181">
    <property type="component" value="Unassembled WGS sequence"/>
</dbReference>
<protein>
    <submittedName>
        <fullName evidence="1">Enoyl-CoA hydratase</fullName>
        <ecNumber evidence="1">4.2.1.17</ecNumber>
    </submittedName>
</protein>